<dbReference type="KEGG" id="whj:H9Q79_14935"/>
<dbReference type="AlphaFoldDB" id="A0A7G9GBI4"/>
<organism evidence="3 4">
    <name type="scientific">Wansuia hejianensis</name>
    <dbReference type="NCBI Taxonomy" id="2763667"/>
    <lineage>
        <taxon>Bacteria</taxon>
        <taxon>Bacillati</taxon>
        <taxon>Bacillota</taxon>
        <taxon>Clostridia</taxon>
        <taxon>Lachnospirales</taxon>
        <taxon>Lachnospiraceae</taxon>
        <taxon>Wansuia</taxon>
    </lineage>
</organism>
<evidence type="ECO:0000256" key="1">
    <source>
        <dbReference type="SAM" id="MobiDB-lite"/>
    </source>
</evidence>
<dbReference type="EMBL" id="CP060635">
    <property type="protein sequence ID" value="QNM08166.1"/>
    <property type="molecule type" value="Genomic_DNA"/>
</dbReference>
<dbReference type="RefSeq" id="WP_118648567.1">
    <property type="nucleotide sequence ID" value="NZ_CP060635.1"/>
</dbReference>
<feature type="region of interest" description="Disordered" evidence="1">
    <location>
        <begin position="26"/>
        <end position="61"/>
    </location>
</feature>
<name>A0A7G9GBI4_9FIRM</name>
<dbReference type="InterPro" id="IPR028082">
    <property type="entry name" value="Peripla_BP_I"/>
</dbReference>
<feature type="chain" id="PRO_5038513829" evidence="2">
    <location>
        <begin position="22"/>
        <end position="411"/>
    </location>
</feature>
<dbReference type="PROSITE" id="PS51257">
    <property type="entry name" value="PROKAR_LIPOPROTEIN"/>
    <property type="match status" value="1"/>
</dbReference>
<accession>A0A7G9GBI4</accession>
<dbReference type="Proteomes" id="UP000515860">
    <property type="component" value="Chromosome"/>
</dbReference>
<evidence type="ECO:0000313" key="4">
    <source>
        <dbReference type="Proteomes" id="UP000515860"/>
    </source>
</evidence>
<gene>
    <name evidence="3" type="ORF">H9Q79_14935</name>
</gene>
<reference evidence="3 4" key="1">
    <citation type="submission" date="2020-08" db="EMBL/GenBank/DDBJ databases">
        <authorList>
            <person name="Liu C."/>
            <person name="Sun Q."/>
        </authorList>
    </citation>
    <scope>NUCLEOTIDE SEQUENCE [LARGE SCALE GENOMIC DNA]</scope>
    <source>
        <strain evidence="3 4">NSJ-29</strain>
    </source>
</reference>
<dbReference type="Gene3D" id="3.40.50.2300">
    <property type="match status" value="1"/>
</dbReference>
<dbReference type="SUPFAM" id="SSF53822">
    <property type="entry name" value="Periplasmic binding protein-like I"/>
    <property type="match status" value="1"/>
</dbReference>
<sequence>MKLKKLTAVLLVSSMALSLTACGGEKGSATAASASSSAGSGTTSSASSSSASSAKSGSAASNSAAGEADATVGTVDEDVDYAAGETYKFVYICSDDQTLMQQMLEAYKALEKKYNFTIEYVPCEGVDEVFVTNLQTLVDRGDVDGLIVESNTSMSDALLPILQESGIPWINQFTEFYDEDGNVATPTVIIPQWQSGYDSLEWICQNYKDYWGDVDPSEVGLINVDFSTSQPLADRTKGINDCFIEYGFPEENIFVTDSFALGEQYWMTLDGGYQPTATTVAAHPEIKYWMMSSCLEYYAQGAARAAEDLGINDSMLISDVGSPLFIEETESGYEGAWKCCIAINNYAYATPIILGLRALCDGRATAETLWPDKHDYFSDHDAYGTWRADYSIVTKDTYKDYLEEIEAIYGP</sequence>
<keyword evidence="4" id="KW-1185">Reference proteome</keyword>
<protein>
    <submittedName>
        <fullName evidence="3">Sugar ABC transporter substrate-binding protein</fullName>
    </submittedName>
</protein>
<evidence type="ECO:0000256" key="2">
    <source>
        <dbReference type="SAM" id="SignalP"/>
    </source>
</evidence>
<feature type="signal peptide" evidence="2">
    <location>
        <begin position="1"/>
        <end position="21"/>
    </location>
</feature>
<proteinExistence type="predicted"/>
<keyword evidence="2" id="KW-0732">Signal</keyword>
<evidence type="ECO:0000313" key="3">
    <source>
        <dbReference type="EMBL" id="QNM08166.1"/>
    </source>
</evidence>